<gene>
    <name evidence="1" type="ORF">HOC_06263</name>
</gene>
<dbReference type="eggNOG" id="COG0846">
    <property type="taxonomic scope" value="Bacteria"/>
</dbReference>
<dbReference type="EMBL" id="ARYL01000007">
    <property type="protein sequence ID" value="KDA03217.1"/>
    <property type="molecule type" value="Genomic_DNA"/>
</dbReference>
<keyword evidence="2" id="KW-1185">Reference proteome</keyword>
<dbReference type="Proteomes" id="UP000024942">
    <property type="component" value="Unassembled WGS sequence"/>
</dbReference>
<accession>A0A059G8N6</accession>
<dbReference type="AlphaFoldDB" id="A0A059G8N6"/>
<organism evidence="1 2">
    <name type="scientific">Hyphomonas oceanitis SCH89</name>
    <dbReference type="NCBI Taxonomy" id="1280953"/>
    <lineage>
        <taxon>Bacteria</taxon>
        <taxon>Pseudomonadati</taxon>
        <taxon>Pseudomonadota</taxon>
        <taxon>Alphaproteobacteria</taxon>
        <taxon>Hyphomonadales</taxon>
        <taxon>Hyphomonadaceae</taxon>
        <taxon>Hyphomonas</taxon>
    </lineage>
</organism>
<protein>
    <submittedName>
        <fullName evidence="1">Sir2-like protein</fullName>
    </submittedName>
</protein>
<name>A0A059G8N6_9PROT</name>
<proteinExistence type="predicted"/>
<reference evidence="1 2" key="1">
    <citation type="journal article" date="2014" name="Antonie Van Leeuwenhoek">
        <title>Hyphomonas beringensis sp. nov. and Hyphomonas chukchiensis sp. nov., isolated from surface seawater of the Bering Sea and Chukchi Sea.</title>
        <authorList>
            <person name="Li C."/>
            <person name="Lai Q."/>
            <person name="Li G."/>
            <person name="Dong C."/>
            <person name="Wang J."/>
            <person name="Liao Y."/>
            <person name="Shao Z."/>
        </authorList>
    </citation>
    <scope>NUCLEOTIDE SEQUENCE [LARGE SCALE GENOMIC DNA]</scope>
    <source>
        <strain evidence="1 2">SCH89</strain>
    </source>
</reference>
<dbReference type="STRING" id="1280953.HOC_06263"/>
<evidence type="ECO:0000313" key="1">
    <source>
        <dbReference type="EMBL" id="KDA03217.1"/>
    </source>
</evidence>
<dbReference type="Pfam" id="PF13289">
    <property type="entry name" value="SIR2_2"/>
    <property type="match status" value="1"/>
</dbReference>
<sequence length="210" mass="24193">MDETWAEYLREVFLTPGFIPSDAHKAILQLDSRIIFTLNFDDIYERTANEAQPGSHIVKSYHDSDIPEFLRKDGRFIVKVHGSLNTPTKMIFTQEEYARSRTKNAAFYSCFEASLLTHSFFFVGVGYNDPDLSLLLENQSFLFDGGQPHYYLTSSDINADLIKSLRKNRNLKTIKYDKIDSQYSGLPACLSDLLELVENARRKLLETTNW</sequence>
<comment type="caution">
    <text evidence="1">The sequence shown here is derived from an EMBL/GenBank/DDBJ whole genome shotgun (WGS) entry which is preliminary data.</text>
</comment>
<evidence type="ECO:0000313" key="2">
    <source>
        <dbReference type="Proteomes" id="UP000024942"/>
    </source>
</evidence>